<reference evidence="2" key="1">
    <citation type="submission" date="2016-10" db="EMBL/GenBank/DDBJ databases">
        <authorList>
            <person name="Varghese N."/>
            <person name="Submissions S."/>
        </authorList>
    </citation>
    <scope>NUCLEOTIDE SEQUENCE [LARGE SCALE GENOMIC DNA]</scope>
    <source>
        <strain evidence="2">DSM 19684</strain>
    </source>
</reference>
<evidence type="ECO:0000313" key="1">
    <source>
        <dbReference type="EMBL" id="SDG43270.1"/>
    </source>
</evidence>
<evidence type="ECO:0000313" key="2">
    <source>
        <dbReference type="Proteomes" id="UP000199203"/>
    </source>
</evidence>
<dbReference type="Proteomes" id="UP000199203">
    <property type="component" value="Unassembled WGS sequence"/>
</dbReference>
<gene>
    <name evidence="1" type="ORF">SAMN05421825_3341</name>
</gene>
<evidence type="ECO:0008006" key="3">
    <source>
        <dbReference type="Google" id="ProtNLM"/>
    </source>
</evidence>
<dbReference type="RefSeq" id="WP_089874560.1">
    <property type="nucleotide sequence ID" value="NZ_FNBH01000004.1"/>
</dbReference>
<dbReference type="STRING" id="454006.SAMN05421825_3341"/>
<name>A0A1G7U927_9FLAO</name>
<organism evidence="1 2">
    <name type="scientific">Epilithonimonas hungarica</name>
    <dbReference type="NCBI Taxonomy" id="454006"/>
    <lineage>
        <taxon>Bacteria</taxon>
        <taxon>Pseudomonadati</taxon>
        <taxon>Bacteroidota</taxon>
        <taxon>Flavobacteriia</taxon>
        <taxon>Flavobacteriales</taxon>
        <taxon>Weeksellaceae</taxon>
        <taxon>Chryseobacterium group</taxon>
        <taxon>Epilithonimonas</taxon>
    </lineage>
</organism>
<dbReference type="OrthoDB" id="6626310at2"/>
<proteinExistence type="predicted"/>
<keyword evidence="2" id="KW-1185">Reference proteome</keyword>
<sequence>MWVAKNQNWNFSHTDLSKYFIEKIKQRVDHQEVISKKHRTTNGYTLVYEIREVSRQSIKRTKSINRLISLLKEAKSPVISSSIVNDYILNKYFPDIVEFYKKIQIDKLKDDSSRLFSLYNHAIIQCKQIENSYFLNIYEELKLIDLSSSKFNRVSDKMDILIDSLIPHILNIGYSTTSVSNISFKYISKNRGGLKTHLRIANFFNGNKQDYVFLLISKKESFEIETIKKYLDENSIVYKSTSSQELINRFYSDRKIEEYEDALEIHCNTLDPHNYIRNLYEMCLKFYVISKDRMDLSPLNDFFDRIYWRLKGEYKFQISNFILDPINVSKRKSSLLETLNKISTCYGLNLPENSNLPYIPQISDSLYYYNLALGSKSIENSLSLLWTSLETLLPYRMKENDISSIQHFVAKSLSTGSIGRELTAFAMRYVEANWNNNNLDSLGIYTNVFNINSIGLKDYFDFLAKRYDQTNDPYNVLKANSNLLCKKFVQLNNKFNSEASVKFWLDKVEASSESISYQLDRIYLHRNQIVHSGKFISEYSNLWSHLEWYVGKLLSFCVINYLLLEDKSKFSKEDIFYDLEANSENIINILKLNSDKKISEMDTHFKTIFKHSWQFF</sequence>
<protein>
    <recommendedName>
        <fullName evidence="3">Apea-like HEPN domain-containing protein</fullName>
    </recommendedName>
</protein>
<dbReference type="EMBL" id="FNBH01000004">
    <property type="protein sequence ID" value="SDG43270.1"/>
    <property type="molecule type" value="Genomic_DNA"/>
</dbReference>
<accession>A0A1G7U927</accession>
<dbReference type="AlphaFoldDB" id="A0A1G7U927"/>